<dbReference type="PANTHER" id="PTHR42878">
    <property type="entry name" value="TWO-COMPONENT HISTIDINE KINASE"/>
    <property type="match status" value="1"/>
</dbReference>
<dbReference type="PRINTS" id="PR00344">
    <property type="entry name" value="BCTRLSENSOR"/>
</dbReference>
<evidence type="ECO:0000259" key="15">
    <source>
        <dbReference type="PROSITE" id="PS50112"/>
    </source>
</evidence>
<dbReference type="InterPro" id="IPR050351">
    <property type="entry name" value="BphY/WalK/GraS-like"/>
</dbReference>
<sequence length="659" mass="69127">MSSRALARSLAWALAYLAAGFLGRATVGEGGTLGLVWPAAGVGFLWLLLQDRSSRVFDITLLGGVAFAVNLATGAPWLQACLIGVANVVQTVLMVGLVSRLMPRLWGCGGRRTVDAVSTLAAFVFSASVACLAGVGIGTLGLTFLGNPQDLLSGVVWWGRNTAGILGVGILGHLVLHRRRFGPPERAGALQGMGGPRELLTLAAVTAGVYLLAFTAELPLAFPLLAVTVWAGLRFSTLVAATHSVLCGAVAIAFTLAGMGPFARVADAHTAALLAQLFLLLELVMALALATSADERDRLGSSLMAAQEQTASQAALLATLIDSMSEGIVVFNDRGEVASANDAAYQALGLAPGDAGALMRQDGRRWPDGSEIAPEDQPSRLALGGEKVRDMDLLFRGADEVNRILAVSATPLPPQQDGTRRGVLVLRDVTDDRRQREELGAFAGVVAHDLRNPLHVVESWAEVLQEQFEAASEGQAIDASSALGMLGRIRGASGRMRTLIEDLLTQATSQSRALAASRVDLEGLVGEVAAARGIDEVVRVGDLPEVYADRGMTRQLIDNLLGNAAKYVAQGVTPRILVTGEQRGVQVLVRVADNGIGIPEGHQQLVFQSFHRAHQDGYTGTGLGLAICARIVERHGGQIAVTSREGGGSVFELTLPAPR</sequence>
<dbReference type="SMART" id="SM00388">
    <property type="entry name" value="HisKA"/>
    <property type="match status" value="1"/>
</dbReference>
<keyword evidence="5" id="KW-0597">Phosphoprotein</keyword>
<reference evidence="16 17" key="1">
    <citation type="submission" date="2018-04" db="EMBL/GenBank/DDBJ databases">
        <title>Genome of Nocardioides gansuensis WSJ-1.</title>
        <authorList>
            <person name="Wu S."/>
            <person name="Wang G."/>
        </authorList>
    </citation>
    <scope>NUCLEOTIDE SEQUENCE [LARGE SCALE GENOMIC DNA]</scope>
    <source>
        <strain evidence="16 17">WSJ-1</strain>
    </source>
</reference>
<dbReference type="SUPFAM" id="SSF55785">
    <property type="entry name" value="PYP-like sensor domain (PAS domain)"/>
    <property type="match status" value="1"/>
</dbReference>
<evidence type="ECO:0000313" key="16">
    <source>
        <dbReference type="EMBL" id="PVG82081.1"/>
    </source>
</evidence>
<dbReference type="Pfam" id="PF02518">
    <property type="entry name" value="HATPase_c"/>
    <property type="match status" value="1"/>
</dbReference>
<dbReference type="InterPro" id="IPR003661">
    <property type="entry name" value="HisK_dim/P_dom"/>
</dbReference>
<feature type="transmembrane region" description="Helical" evidence="13">
    <location>
        <begin position="199"/>
        <end position="232"/>
    </location>
</feature>
<dbReference type="InterPro" id="IPR035965">
    <property type="entry name" value="PAS-like_dom_sf"/>
</dbReference>
<evidence type="ECO:0000256" key="5">
    <source>
        <dbReference type="ARBA" id="ARBA00022553"/>
    </source>
</evidence>
<dbReference type="Pfam" id="PF00512">
    <property type="entry name" value="HisKA"/>
    <property type="match status" value="1"/>
</dbReference>
<comment type="subcellular location">
    <subcellularLocation>
        <location evidence="2">Cell membrane</location>
        <topology evidence="2">Multi-pass membrane protein</topology>
    </subcellularLocation>
</comment>
<dbReference type="SUPFAM" id="SSF47384">
    <property type="entry name" value="Homodimeric domain of signal transducing histidine kinase"/>
    <property type="match status" value="1"/>
</dbReference>
<keyword evidence="6" id="KW-0808">Transferase</keyword>
<dbReference type="EC" id="2.7.13.3" evidence="3"/>
<evidence type="ECO:0000256" key="8">
    <source>
        <dbReference type="ARBA" id="ARBA00022777"/>
    </source>
</evidence>
<feature type="transmembrane region" description="Helical" evidence="13">
    <location>
        <begin position="30"/>
        <end position="49"/>
    </location>
</feature>
<comment type="catalytic activity">
    <reaction evidence="1">
        <text>ATP + protein L-histidine = ADP + protein N-phospho-L-histidine.</text>
        <dbReference type="EC" id="2.7.13.3"/>
    </reaction>
</comment>
<proteinExistence type="predicted"/>
<gene>
    <name evidence="16" type="ORF">DDE18_15475</name>
</gene>
<evidence type="ECO:0000256" key="12">
    <source>
        <dbReference type="ARBA" id="ARBA00039401"/>
    </source>
</evidence>
<feature type="transmembrane region" description="Helical" evidence="13">
    <location>
        <begin position="157"/>
        <end position="176"/>
    </location>
</feature>
<evidence type="ECO:0000256" key="6">
    <source>
        <dbReference type="ARBA" id="ARBA00022679"/>
    </source>
</evidence>
<evidence type="ECO:0000256" key="9">
    <source>
        <dbReference type="ARBA" id="ARBA00022989"/>
    </source>
</evidence>
<protein>
    <recommendedName>
        <fullName evidence="12">Sensor-like histidine kinase SenX3</fullName>
        <ecNumber evidence="3">2.7.13.3</ecNumber>
    </recommendedName>
</protein>
<dbReference type="RefSeq" id="WP_116573148.1">
    <property type="nucleotide sequence ID" value="NZ_QDGZ01000006.1"/>
</dbReference>
<dbReference type="Gene3D" id="1.10.287.130">
    <property type="match status" value="1"/>
</dbReference>
<keyword evidence="10" id="KW-0902">Two-component regulatory system</keyword>
<dbReference type="InterPro" id="IPR000014">
    <property type="entry name" value="PAS"/>
</dbReference>
<dbReference type="InterPro" id="IPR003594">
    <property type="entry name" value="HATPase_dom"/>
</dbReference>
<evidence type="ECO:0000256" key="13">
    <source>
        <dbReference type="SAM" id="Phobius"/>
    </source>
</evidence>
<comment type="caution">
    <text evidence="16">The sequence shown here is derived from an EMBL/GenBank/DDBJ whole genome shotgun (WGS) entry which is preliminary data.</text>
</comment>
<feature type="domain" description="PAS" evidence="15">
    <location>
        <begin position="313"/>
        <end position="354"/>
    </location>
</feature>
<dbReference type="GO" id="GO:0000155">
    <property type="term" value="F:phosphorelay sensor kinase activity"/>
    <property type="evidence" value="ECO:0007669"/>
    <property type="project" value="InterPro"/>
</dbReference>
<evidence type="ECO:0000256" key="3">
    <source>
        <dbReference type="ARBA" id="ARBA00012438"/>
    </source>
</evidence>
<dbReference type="PROSITE" id="PS50112">
    <property type="entry name" value="PAS"/>
    <property type="match status" value="1"/>
</dbReference>
<keyword evidence="11 13" id="KW-0472">Membrane</keyword>
<evidence type="ECO:0000313" key="17">
    <source>
        <dbReference type="Proteomes" id="UP000246018"/>
    </source>
</evidence>
<dbReference type="InterPro" id="IPR005467">
    <property type="entry name" value="His_kinase_dom"/>
</dbReference>
<dbReference type="AlphaFoldDB" id="A0A2T8F8M9"/>
<evidence type="ECO:0000256" key="2">
    <source>
        <dbReference type="ARBA" id="ARBA00004651"/>
    </source>
</evidence>
<keyword evidence="17" id="KW-1185">Reference proteome</keyword>
<dbReference type="GO" id="GO:0000156">
    <property type="term" value="F:phosphorelay response regulator activity"/>
    <property type="evidence" value="ECO:0007669"/>
    <property type="project" value="TreeGrafter"/>
</dbReference>
<evidence type="ECO:0000256" key="10">
    <source>
        <dbReference type="ARBA" id="ARBA00023012"/>
    </source>
</evidence>
<keyword evidence="4" id="KW-1003">Cell membrane</keyword>
<feature type="transmembrane region" description="Helical" evidence="13">
    <location>
        <begin position="56"/>
        <end position="71"/>
    </location>
</feature>
<dbReference type="SUPFAM" id="SSF55874">
    <property type="entry name" value="ATPase domain of HSP90 chaperone/DNA topoisomerase II/histidine kinase"/>
    <property type="match status" value="1"/>
</dbReference>
<feature type="transmembrane region" description="Helical" evidence="13">
    <location>
        <begin position="77"/>
        <end position="99"/>
    </location>
</feature>
<dbReference type="InterPro" id="IPR004358">
    <property type="entry name" value="Sig_transdc_His_kin-like_C"/>
</dbReference>
<feature type="transmembrane region" description="Helical" evidence="13">
    <location>
        <begin position="271"/>
        <end position="290"/>
    </location>
</feature>
<dbReference type="Proteomes" id="UP000246018">
    <property type="component" value="Unassembled WGS sequence"/>
</dbReference>
<dbReference type="CDD" id="cd00082">
    <property type="entry name" value="HisKA"/>
    <property type="match status" value="1"/>
</dbReference>
<keyword evidence="8 16" id="KW-0418">Kinase</keyword>
<accession>A0A2T8F8M9</accession>
<dbReference type="OrthoDB" id="5241402at2"/>
<dbReference type="InterPro" id="IPR007895">
    <property type="entry name" value="MASE1"/>
</dbReference>
<dbReference type="GO" id="GO:0030295">
    <property type="term" value="F:protein kinase activator activity"/>
    <property type="evidence" value="ECO:0007669"/>
    <property type="project" value="TreeGrafter"/>
</dbReference>
<keyword evidence="9 13" id="KW-1133">Transmembrane helix</keyword>
<dbReference type="InterPro" id="IPR036097">
    <property type="entry name" value="HisK_dim/P_sf"/>
</dbReference>
<dbReference type="Pfam" id="PF13188">
    <property type="entry name" value="PAS_8"/>
    <property type="match status" value="1"/>
</dbReference>
<dbReference type="NCBIfam" id="TIGR00229">
    <property type="entry name" value="sensory_box"/>
    <property type="match status" value="1"/>
</dbReference>
<dbReference type="SMART" id="SM00387">
    <property type="entry name" value="HATPase_c"/>
    <property type="match status" value="1"/>
</dbReference>
<dbReference type="GO" id="GO:0007234">
    <property type="term" value="P:osmosensory signaling via phosphorelay pathway"/>
    <property type="evidence" value="ECO:0007669"/>
    <property type="project" value="TreeGrafter"/>
</dbReference>
<evidence type="ECO:0000256" key="1">
    <source>
        <dbReference type="ARBA" id="ARBA00000085"/>
    </source>
</evidence>
<dbReference type="GO" id="GO:0005886">
    <property type="term" value="C:plasma membrane"/>
    <property type="evidence" value="ECO:0007669"/>
    <property type="project" value="UniProtKB-SubCell"/>
</dbReference>
<dbReference type="Pfam" id="PF05231">
    <property type="entry name" value="MASE1"/>
    <property type="match status" value="1"/>
</dbReference>
<dbReference type="PANTHER" id="PTHR42878:SF13">
    <property type="entry name" value="HISTIDINE KINASE"/>
    <property type="match status" value="1"/>
</dbReference>
<name>A0A2T8F8M9_9ACTN</name>
<feature type="domain" description="Histidine kinase" evidence="14">
    <location>
        <begin position="445"/>
        <end position="659"/>
    </location>
</feature>
<evidence type="ECO:0000259" key="14">
    <source>
        <dbReference type="PROSITE" id="PS50109"/>
    </source>
</evidence>
<dbReference type="Gene3D" id="3.30.565.10">
    <property type="entry name" value="Histidine kinase-like ATPase, C-terminal domain"/>
    <property type="match status" value="1"/>
</dbReference>
<organism evidence="16 17">
    <name type="scientific">Nocardioides gansuensis</name>
    <dbReference type="NCBI Taxonomy" id="2138300"/>
    <lineage>
        <taxon>Bacteria</taxon>
        <taxon>Bacillati</taxon>
        <taxon>Actinomycetota</taxon>
        <taxon>Actinomycetes</taxon>
        <taxon>Propionibacteriales</taxon>
        <taxon>Nocardioidaceae</taxon>
        <taxon>Nocardioides</taxon>
    </lineage>
</organism>
<dbReference type="InterPro" id="IPR036890">
    <property type="entry name" value="HATPase_C_sf"/>
</dbReference>
<dbReference type="Gene3D" id="3.30.450.20">
    <property type="entry name" value="PAS domain"/>
    <property type="match status" value="1"/>
</dbReference>
<keyword evidence="7 13" id="KW-0812">Transmembrane</keyword>
<evidence type="ECO:0000256" key="7">
    <source>
        <dbReference type="ARBA" id="ARBA00022692"/>
    </source>
</evidence>
<dbReference type="EMBL" id="QDGZ01000006">
    <property type="protein sequence ID" value="PVG82081.1"/>
    <property type="molecule type" value="Genomic_DNA"/>
</dbReference>
<evidence type="ECO:0000256" key="4">
    <source>
        <dbReference type="ARBA" id="ARBA00022475"/>
    </source>
</evidence>
<evidence type="ECO:0000256" key="11">
    <source>
        <dbReference type="ARBA" id="ARBA00023136"/>
    </source>
</evidence>
<dbReference type="PROSITE" id="PS50109">
    <property type="entry name" value="HIS_KIN"/>
    <property type="match status" value="1"/>
</dbReference>
<feature type="transmembrane region" description="Helical" evidence="13">
    <location>
        <begin position="238"/>
        <end position="259"/>
    </location>
</feature>
<feature type="transmembrane region" description="Helical" evidence="13">
    <location>
        <begin position="120"/>
        <end position="145"/>
    </location>
</feature>